<organism evidence="1 2">
    <name type="scientific">Spiroplasma alleghenense</name>
    <dbReference type="NCBI Taxonomy" id="216931"/>
    <lineage>
        <taxon>Bacteria</taxon>
        <taxon>Bacillati</taxon>
        <taxon>Mycoplasmatota</taxon>
        <taxon>Mollicutes</taxon>
        <taxon>Entomoplasmatales</taxon>
        <taxon>Spiroplasmataceae</taxon>
        <taxon>Spiroplasma</taxon>
    </lineage>
</organism>
<dbReference type="EMBL" id="CP031376">
    <property type="protein sequence ID" value="AXK51776.1"/>
    <property type="molecule type" value="Genomic_DNA"/>
</dbReference>
<dbReference type="InterPro" id="IPR036890">
    <property type="entry name" value="HATPase_C_sf"/>
</dbReference>
<dbReference type="Proteomes" id="UP000254792">
    <property type="component" value="Chromosome"/>
</dbReference>
<proteinExistence type="predicted"/>
<name>A0A345Z597_9MOLU</name>
<dbReference type="KEGG" id="salx:SALLE_v1c11060"/>
<sequence>MDKIILKNDQEMKMRVENFEQYAKFPSTDFLMLCELIDNSISSYLDSYINPGKSIKGFKMELIIDRTISGNPNLTITDNSNGMDEFTLEKALILGNSVDTVKTTELNVHGVGLKQSSFFLGRKIEIKTIPRGSKVTYETEINLKELSKSEDQIIRYSIYRTAGKILNHENENIINGTQIKISFLRARRLSGSLDVLIQNLGWKYGQYIDMGAEIKIKWKNNEKDSGFIKVLSCLPKAENISRWIESNQKKAVFIKNSKTTDFLKKIKSDIENISKKENNEMIKSFYDKIIKESDLIWDFNEEIIDGIRIIGQIGILADPRSLDVKQTYVKYNGFSLYQAGRAVACGPNDKTNETKTYNPNKLIQDDISGGTNHKRRWFGWFDLDPLFKDKEKYLQLDTNKRNISWNSNIAQTNFDAAIRKMASKLDSCLMAITNAQNIFCKVSSSAKKEQIQDLVKTSANPNNLIMETNRLGSLSLDDMEETLYTVKIEGENLNFKINLKNMNNLPKEDDFITYESENSEDLDLSVILNLNHDLWKPIVTDEINSASLFSFHKICITFCLSQYIFDYLNNEFNKEKELPPRFRDMKIFRNKTYTDIACVIANRISITNGK</sequence>
<evidence type="ECO:0008006" key="3">
    <source>
        <dbReference type="Google" id="ProtNLM"/>
    </source>
</evidence>
<dbReference type="AlphaFoldDB" id="A0A345Z597"/>
<dbReference type="OrthoDB" id="9813438at2"/>
<accession>A0A345Z597</accession>
<protein>
    <recommendedName>
        <fullName evidence="3">Histidine kinase/HSP90-like ATPase domain-containing protein</fullName>
    </recommendedName>
</protein>
<keyword evidence="2" id="KW-1185">Reference proteome</keyword>
<evidence type="ECO:0000313" key="1">
    <source>
        <dbReference type="EMBL" id="AXK51776.1"/>
    </source>
</evidence>
<gene>
    <name evidence="1" type="ORF">SALLE_v1c11060</name>
</gene>
<dbReference type="RefSeq" id="WP_115558660.1">
    <property type="nucleotide sequence ID" value="NZ_CP031376.1"/>
</dbReference>
<dbReference type="SUPFAM" id="SSF55874">
    <property type="entry name" value="ATPase domain of HSP90 chaperone/DNA topoisomerase II/histidine kinase"/>
    <property type="match status" value="1"/>
</dbReference>
<evidence type="ECO:0000313" key="2">
    <source>
        <dbReference type="Proteomes" id="UP000254792"/>
    </source>
</evidence>
<reference evidence="1 2" key="1">
    <citation type="submission" date="2018-07" db="EMBL/GenBank/DDBJ databases">
        <title>Complete genome sequence of Spiroplasma alleghenense PLHS-1 (ATCC 51752).</title>
        <authorList>
            <person name="Chou L."/>
            <person name="Lee T.-Y."/>
            <person name="Tsai Y.-M."/>
            <person name="Kuo C.-H."/>
        </authorList>
    </citation>
    <scope>NUCLEOTIDE SEQUENCE [LARGE SCALE GENOMIC DNA]</scope>
    <source>
        <strain evidence="1 2">PLHS-1</strain>
    </source>
</reference>
<dbReference type="Pfam" id="PF13589">
    <property type="entry name" value="HATPase_c_3"/>
    <property type="match status" value="1"/>
</dbReference>